<proteinExistence type="predicted"/>
<evidence type="ECO:0000313" key="7">
    <source>
        <dbReference type="EMBL" id="CAA2997202.1"/>
    </source>
</evidence>
<dbReference type="AlphaFoldDB" id="A0A8S0SZH0"/>
<dbReference type="PROSITE" id="PS50303">
    <property type="entry name" value="PUM_HD"/>
    <property type="match status" value="1"/>
</dbReference>
<dbReference type="InterPro" id="IPR001313">
    <property type="entry name" value="Pumilio_RNA-bd_rpt"/>
</dbReference>
<evidence type="ECO:0000259" key="6">
    <source>
        <dbReference type="PROSITE" id="PS50303"/>
    </source>
</evidence>
<keyword evidence="3" id="KW-0694">RNA-binding</keyword>
<dbReference type="PANTHER" id="PTHR12537">
    <property type="entry name" value="RNA BINDING PROTEIN PUMILIO-RELATED"/>
    <property type="match status" value="1"/>
</dbReference>
<feature type="domain" description="PUM-HD" evidence="6">
    <location>
        <begin position="398"/>
        <end position="515"/>
    </location>
</feature>
<dbReference type="Gramene" id="OE9A110125T1">
    <property type="protein sequence ID" value="OE9A110125C1"/>
    <property type="gene ID" value="OE9A110125"/>
</dbReference>
<gene>
    <name evidence="7" type="ORF">OLEA9_A110125</name>
</gene>
<name>A0A8S0SZH0_OLEEU</name>
<evidence type="ECO:0000256" key="3">
    <source>
        <dbReference type="ARBA" id="ARBA00022884"/>
    </source>
</evidence>
<dbReference type="Pfam" id="PF07990">
    <property type="entry name" value="NABP"/>
    <property type="match status" value="2"/>
</dbReference>
<evidence type="ECO:0000256" key="2">
    <source>
        <dbReference type="ARBA" id="ARBA00022845"/>
    </source>
</evidence>
<dbReference type="GO" id="GO:0003729">
    <property type="term" value="F:mRNA binding"/>
    <property type="evidence" value="ECO:0007669"/>
    <property type="project" value="TreeGrafter"/>
</dbReference>
<organism evidence="7 8">
    <name type="scientific">Olea europaea subsp. europaea</name>
    <dbReference type="NCBI Taxonomy" id="158383"/>
    <lineage>
        <taxon>Eukaryota</taxon>
        <taxon>Viridiplantae</taxon>
        <taxon>Streptophyta</taxon>
        <taxon>Embryophyta</taxon>
        <taxon>Tracheophyta</taxon>
        <taxon>Spermatophyta</taxon>
        <taxon>Magnoliopsida</taxon>
        <taxon>eudicotyledons</taxon>
        <taxon>Gunneridae</taxon>
        <taxon>Pentapetalae</taxon>
        <taxon>asterids</taxon>
        <taxon>lamiids</taxon>
        <taxon>Lamiales</taxon>
        <taxon>Oleaceae</taxon>
        <taxon>Oleeae</taxon>
        <taxon>Olea</taxon>
    </lineage>
</organism>
<evidence type="ECO:0000313" key="8">
    <source>
        <dbReference type="Proteomes" id="UP000594638"/>
    </source>
</evidence>
<dbReference type="InterPro" id="IPR033133">
    <property type="entry name" value="PUM-HD"/>
</dbReference>
<sequence length="515" mass="56818">MELRKAALRNLSQKNHKASTDTTNKGMGVRSKSFADIQEGLGQPVTSSGHLSRPASHDLVGDVMENAFTSFSSTQNLGLAFPYSFASSVGSFLSRSRTPESHLVGMSTSPRLVNVGNRVCLADKITKSTSDTLNVSSSGITETADIAASLSGLRMSKGQHLTQNDILNSSIQTGMLNGQKEDQHQQYFDKSTVENRESMRGLNISNSCFGGQVNFPTRASSFTNLQSQLNPYEKPFLDNLVFKILIGSVLNGSTGNTRSLESSSQTNSGIHHPLMDPHQIHYMQKMSNCGRNAAYISEKAYLEALLMQQKRQNQSHFLHKSDSYSDSINDQYHGNPALDPCAAPYQGNPMTNSVHSTISSMSPMFSNGQQSHIQSFLRNSEGVSTGSLHSESENNMEGRFELLLEAFKNNKTRTLELSDVFSHFIEFSRDQYGSRFIQQKLEIATVEEKMKIFPEIIPHALSLMTDVFGNYVIQKFFEHGTESQQKELASQLIGQILPLSTDVWLQSNPKGLGSG</sequence>
<keyword evidence="1" id="KW-0677">Repeat</keyword>
<dbReference type="InterPro" id="IPR016024">
    <property type="entry name" value="ARM-type_fold"/>
</dbReference>
<dbReference type="PANTHER" id="PTHR12537:SF12">
    <property type="entry name" value="MATERNAL PROTEIN PUMILIO"/>
    <property type="match status" value="1"/>
</dbReference>
<evidence type="ECO:0000256" key="4">
    <source>
        <dbReference type="PROSITE-ProRule" id="PRU00317"/>
    </source>
</evidence>
<dbReference type="Proteomes" id="UP000594638">
    <property type="component" value="Unassembled WGS sequence"/>
</dbReference>
<feature type="repeat" description="Pumilio" evidence="4">
    <location>
        <begin position="419"/>
        <end position="454"/>
    </location>
</feature>
<feature type="repeat" description="Pumilio" evidence="4">
    <location>
        <begin position="455"/>
        <end position="490"/>
    </location>
</feature>
<reference evidence="7 8" key="1">
    <citation type="submission" date="2019-12" db="EMBL/GenBank/DDBJ databases">
        <authorList>
            <person name="Alioto T."/>
            <person name="Alioto T."/>
            <person name="Gomez Garrido J."/>
        </authorList>
    </citation>
    <scope>NUCLEOTIDE SEQUENCE [LARGE SCALE GENOMIC DNA]</scope>
</reference>
<dbReference type="EMBL" id="CACTIH010005545">
    <property type="protein sequence ID" value="CAA2997202.1"/>
    <property type="molecule type" value="Genomic_DNA"/>
</dbReference>
<evidence type="ECO:0000256" key="1">
    <source>
        <dbReference type="ARBA" id="ARBA00022737"/>
    </source>
</evidence>
<comment type="caution">
    <text evidence="7">The sequence shown here is derived from an EMBL/GenBank/DDBJ whole genome shotgun (WGS) entry which is preliminary data.</text>
</comment>
<dbReference type="GO" id="GO:0006417">
    <property type="term" value="P:regulation of translation"/>
    <property type="evidence" value="ECO:0007669"/>
    <property type="project" value="UniProtKB-KW"/>
</dbReference>
<dbReference type="OrthoDB" id="668540at2759"/>
<feature type="region of interest" description="Disordered" evidence="5">
    <location>
        <begin position="1"/>
        <end position="29"/>
    </location>
</feature>
<dbReference type="InterPro" id="IPR012940">
    <property type="entry name" value="NABP"/>
</dbReference>
<dbReference type="Gene3D" id="1.25.10.10">
    <property type="entry name" value="Leucine-rich Repeat Variant"/>
    <property type="match status" value="1"/>
</dbReference>
<keyword evidence="8" id="KW-1185">Reference proteome</keyword>
<evidence type="ECO:0000256" key="5">
    <source>
        <dbReference type="SAM" id="MobiDB-lite"/>
    </source>
</evidence>
<dbReference type="SUPFAM" id="SSF48371">
    <property type="entry name" value="ARM repeat"/>
    <property type="match status" value="1"/>
</dbReference>
<protein>
    <submittedName>
        <fullName evidence="7">Pumilio homolog 4 isoform X1</fullName>
    </submittedName>
</protein>
<dbReference type="InterPro" id="IPR011989">
    <property type="entry name" value="ARM-like"/>
</dbReference>
<dbReference type="PROSITE" id="PS50302">
    <property type="entry name" value="PUM"/>
    <property type="match status" value="2"/>
</dbReference>
<dbReference type="SMART" id="SM00025">
    <property type="entry name" value="Pumilio"/>
    <property type="match status" value="2"/>
</dbReference>
<dbReference type="Pfam" id="PF00806">
    <property type="entry name" value="PUF"/>
    <property type="match status" value="2"/>
</dbReference>
<keyword evidence="2" id="KW-0810">Translation regulation</keyword>
<dbReference type="GO" id="GO:0005737">
    <property type="term" value="C:cytoplasm"/>
    <property type="evidence" value="ECO:0007669"/>
    <property type="project" value="TreeGrafter"/>
</dbReference>
<accession>A0A8S0SZH0</accession>